<evidence type="ECO:0000313" key="2">
    <source>
        <dbReference type="Proteomes" id="UP000784294"/>
    </source>
</evidence>
<dbReference type="EMBL" id="CAAALY010259108">
    <property type="protein sequence ID" value="VEL38821.1"/>
    <property type="molecule type" value="Genomic_DNA"/>
</dbReference>
<keyword evidence="2" id="KW-1185">Reference proteome</keyword>
<sequence length="71" mass="8063">MEDLVLSGWRVLIILTSMLREAAEFGPKLVVKDRSRQQEVDHGSRITDRGMGKDNRGWPIAYYESLIVDSG</sequence>
<organism evidence="1 2">
    <name type="scientific">Protopolystoma xenopodis</name>
    <dbReference type="NCBI Taxonomy" id="117903"/>
    <lineage>
        <taxon>Eukaryota</taxon>
        <taxon>Metazoa</taxon>
        <taxon>Spiralia</taxon>
        <taxon>Lophotrochozoa</taxon>
        <taxon>Platyhelminthes</taxon>
        <taxon>Monogenea</taxon>
        <taxon>Polyopisthocotylea</taxon>
        <taxon>Polystomatidea</taxon>
        <taxon>Polystomatidae</taxon>
        <taxon>Protopolystoma</taxon>
    </lineage>
</organism>
<accession>A0A448XKH9</accession>
<evidence type="ECO:0000313" key="1">
    <source>
        <dbReference type="EMBL" id="VEL38821.1"/>
    </source>
</evidence>
<comment type="caution">
    <text evidence="1">The sequence shown here is derived from an EMBL/GenBank/DDBJ whole genome shotgun (WGS) entry which is preliminary data.</text>
</comment>
<dbReference type="AlphaFoldDB" id="A0A448XKH9"/>
<name>A0A448XKH9_9PLAT</name>
<protein>
    <submittedName>
        <fullName evidence="1">Uncharacterized protein</fullName>
    </submittedName>
</protein>
<gene>
    <name evidence="1" type="ORF">PXEA_LOCUS32261</name>
</gene>
<dbReference type="Proteomes" id="UP000784294">
    <property type="component" value="Unassembled WGS sequence"/>
</dbReference>
<reference evidence="1" key="1">
    <citation type="submission" date="2018-11" db="EMBL/GenBank/DDBJ databases">
        <authorList>
            <consortium name="Pathogen Informatics"/>
        </authorList>
    </citation>
    <scope>NUCLEOTIDE SEQUENCE</scope>
</reference>
<proteinExistence type="predicted"/>